<dbReference type="GO" id="GO:0008270">
    <property type="term" value="F:zinc ion binding"/>
    <property type="evidence" value="ECO:0007669"/>
    <property type="project" value="UniProtKB-KW"/>
</dbReference>
<dbReference type="InterPro" id="IPR013083">
    <property type="entry name" value="Znf_RING/FYVE/PHD"/>
</dbReference>
<dbReference type="Gene3D" id="3.30.40.10">
    <property type="entry name" value="Zinc/RING finger domain, C3HC4 (zinc finger)"/>
    <property type="match status" value="1"/>
</dbReference>
<dbReference type="InterPro" id="IPR017907">
    <property type="entry name" value="Znf_RING_CS"/>
</dbReference>
<evidence type="ECO:0000313" key="7">
    <source>
        <dbReference type="EnsemblMetazoa" id="XP_022658911"/>
    </source>
</evidence>
<sequence length="633" mass="70908">MNDHRGSSKRSAAVPLRRRPTPRTIAGATHRCSGRKLAWTSSQIVCACQEPPLSSSNLSNSPQATRVEQPDNAISSGSSEFTQKFAEMLLANQLNLPSTSSNLQEILQFNNKSHVSATKTLLGAVYTGLNAVCDIASHVWTNYVGKGINLFADPVQGSKTENDNKRPTISSCSLFKQVSSRPEQMRRLTEDLVSTTSFKNTTADEEAATAFKAGAPHNQTYELMSTTSHGQVQEVIDEFRPVRQIKHAAGPATAHSSEFKMCAPTKHSISLTHTSEDLRDIEKARVTTTINRRELDRTFIEGQNLTGLQELEAKVASTSSYPRCSIPFCKAALLGPGPFTNVICYKHALCNECLDLTIDYLRLYGKISCAIMGCEVIVTEHTVATRPDLLSLVRRSRRPLQRNLNSKINPVRTDSALSAATLAEKRLQDLRRVRRYPNNKRLWSRMIYRTCDMCQRDSIWVEICILENCVHVICSICYYNRYTRRQPLARCPATYCTMAVLSQDGIEDSNKTNSYHSAFVNGSQTYPNGSALTAGFSTRTKTYRTADSDLPPKSCDLCKRLFASTLSEAFVVSRCYHGFCDYCASYKIYRLNSNVCPFPACRTKLSYDDFGRFCTFIERIHFEFARRTKGVER</sequence>
<dbReference type="KEGG" id="vde:111249377"/>
<evidence type="ECO:0000313" key="8">
    <source>
        <dbReference type="Proteomes" id="UP000594260"/>
    </source>
</evidence>
<dbReference type="GeneID" id="111249377"/>
<keyword evidence="3" id="KW-0862">Zinc</keyword>
<keyword evidence="1" id="KW-0479">Metal-binding</keyword>
<evidence type="ECO:0000259" key="6">
    <source>
        <dbReference type="PROSITE" id="PS50089"/>
    </source>
</evidence>
<dbReference type="PROSITE" id="PS00518">
    <property type="entry name" value="ZF_RING_1"/>
    <property type="match status" value="2"/>
</dbReference>
<evidence type="ECO:0000256" key="3">
    <source>
        <dbReference type="ARBA" id="ARBA00022833"/>
    </source>
</evidence>
<feature type="region of interest" description="Disordered" evidence="5">
    <location>
        <begin position="54"/>
        <end position="77"/>
    </location>
</feature>
<name>A0A7M7K1D9_VARDE</name>
<organism evidence="7 8">
    <name type="scientific">Varroa destructor</name>
    <name type="common">Honeybee mite</name>
    <dbReference type="NCBI Taxonomy" id="109461"/>
    <lineage>
        <taxon>Eukaryota</taxon>
        <taxon>Metazoa</taxon>
        <taxon>Ecdysozoa</taxon>
        <taxon>Arthropoda</taxon>
        <taxon>Chelicerata</taxon>
        <taxon>Arachnida</taxon>
        <taxon>Acari</taxon>
        <taxon>Parasitiformes</taxon>
        <taxon>Mesostigmata</taxon>
        <taxon>Gamasina</taxon>
        <taxon>Dermanyssoidea</taxon>
        <taxon>Varroidae</taxon>
        <taxon>Varroa</taxon>
    </lineage>
</organism>
<reference evidence="7" key="1">
    <citation type="submission" date="2021-01" db="UniProtKB">
        <authorList>
            <consortium name="EnsemblMetazoa"/>
        </authorList>
    </citation>
    <scope>IDENTIFICATION</scope>
</reference>
<accession>A0A7M7K1D9</accession>
<dbReference type="InParanoid" id="A0A7M7K1D9"/>
<feature type="region of interest" description="Disordered" evidence="5">
    <location>
        <begin position="1"/>
        <end position="23"/>
    </location>
</feature>
<evidence type="ECO:0000256" key="2">
    <source>
        <dbReference type="ARBA" id="ARBA00022771"/>
    </source>
</evidence>
<evidence type="ECO:0000256" key="5">
    <source>
        <dbReference type="SAM" id="MobiDB-lite"/>
    </source>
</evidence>
<feature type="domain" description="RING-type" evidence="6">
    <location>
        <begin position="555"/>
        <end position="597"/>
    </location>
</feature>
<dbReference type="PROSITE" id="PS50089">
    <property type="entry name" value="ZF_RING_2"/>
    <property type="match status" value="1"/>
</dbReference>
<dbReference type="Proteomes" id="UP000594260">
    <property type="component" value="Unplaced"/>
</dbReference>
<dbReference type="AlphaFoldDB" id="A0A7M7K1D9"/>
<proteinExistence type="predicted"/>
<evidence type="ECO:0000256" key="4">
    <source>
        <dbReference type="PROSITE-ProRule" id="PRU00175"/>
    </source>
</evidence>
<keyword evidence="8" id="KW-1185">Reference proteome</keyword>
<evidence type="ECO:0000256" key="1">
    <source>
        <dbReference type="ARBA" id="ARBA00022723"/>
    </source>
</evidence>
<keyword evidence="2 4" id="KW-0863">Zinc-finger</keyword>
<dbReference type="EnsemblMetazoa" id="XM_022803176">
    <property type="protein sequence ID" value="XP_022658911"/>
    <property type="gene ID" value="LOC111249377"/>
</dbReference>
<dbReference type="RefSeq" id="XP_022658911.1">
    <property type="nucleotide sequence ID" value="XM_022803176.1"/>
</dbReference>
<protein>
    <recommendedName>
        <fullName evidence="6">RING-type domain-containing protein</fullName>
    </recommendedName>
</protein>
<dbReference type="InterPro" id="IPR001841">
    <property type="entry name" value="Znf_RING"/>
</dbReference>